<name>A0ABS7UWU5_9BACI</name>
<dbReference type="InterPro" id="IPR010981">
    <property type="entry name" value="SinR/SinI_dimer_dom"/>
</dbReference>
<dbReference type="EMBL" id="JAIQUM010000058">
    <property type="protein sequence ID" value="MBZ5752517.1"/>
    <property type="molecule type" value="Genomic_DNA"/>
</dbReference>
<dbReference type="PROSITE" id="PS51500">
    <property type="entry name" value="SIN"/>
    <property type="match status" value="1"/>
</dbReference>
<dbReference type="Pfam" id="PF08671">
    <property type="entry name" value="SinI"/>
    <property type="match status" value="1"/>
</dbReference>
<dbReference type="InterPro" id="IPR036281">
    <property type="entry name" value="SinR/SinI_dimer_dom_sf"/>
</dbReference>
<dbReference type="Proteomes" id="UP001165287">
    <property type="component" value="Unassembled WGS sequence"/>
</dbReference>
<reference evidence="2" key="1">
    <citation type="submission" date="2024-05" db="EMBL/GenBank/DDBJ databases">
        <title>Metabacillus sp. nov., isolated from the rhizosphere soil of tomato plants.</title>
        <authorList>
            <person name="Ma R."/>
        </authorList>
    </citation>
    <scope>NUCLEOTIDE SEQUENCE</scope>
    <source>
        <strain evidence="2">DBTR6</strain>
    </source>
</reference>
<evidence type="ECO:0000313" key="2">
    <source>
        <dbReference type="EMBL" id="MBZ5752517.1"/>
    </source>
</evidence>
<evidence type="ECO:0000313" key="3">
    <source>
        <dbReference type="Proteomes" id="UP001165287"/>
    </source>
</evidence>
<protein>
    <submittedName>
        <fullName evidence="2">Anti-repressor SinI family protein</fullName>
    </submittedName>
</protein>
<keyword evidence="3" id="KW-1185">Reference proteome</keyword>
<dbReference type="RefSeq" id="WP_224140969.1">
    <property type="nucleotide sequence ID" value="NZ_JAIQUM010000058.1"/>
</dbReference>
<dbReference type="SUPFAM" id="SSF47406">
    <property type="entry name" value="SinR repressor dimerisation domain-like"/>
    <property type="match status" value="1"/>
</dbReference>
<organism evidence="2 3">
    <name type="scientific">Metabacillus rhizolycopersici</name>
    <dbReference type="NCBI Taxonomy" id="2875709"/>
    <lineage>
        <taxon>Bacteria</taxon>
        <taxon>Bacillati</taxon>
        <taxon>Bacillota</taxon>
        <taxon>Bacilli</taxon>
        <taxon>Bacillales</taxon>
        <taxon>Bacillaceae</taxon>
        <taxon>Metabacillus</taxon>
    </lineage>
</organism>
<proteinExistence type="predicted"/>
<accession>A0ABS7UWU5</accession>
<feature type="domain" description="Sin" evidence="1">
    <location>
        <begin position="2"/>
        <end position="40"/>
    </location>
</feature>
<comment type="caution">
    <text evidence="2">The sequence shown here is derived from an EMBL/GenBank/DDBJ whole genome shotgun (WGS) entry which is preliminary data.</text>
</comment>
<evidence type="ECO:0000259" key="1">
    <source>
        <dbReference type="PROSITE" id="PS51500"/>
    </source>
</evidence>
<gene>
    <name evidence="2" type="ORF">K9V48_20285</name>
</gene>
<sequence length="43" mass="5051">MLKQLQKLEKIDHECVELMRIAKEMGISIQDIREFLGMAYIGK</sequence>